<keyword evidence="2" id="KW-1185">Reference proteome</keyword>
<organism evidence="1 2">
    <name type="scientific">Actinacidiphila glaucinigra</name>
    <dbReference type="NCBI Taxonomy" id="235986"/>
    <lineage>
        <taxon>Bacteria</taxon>
        <taxon>Bacillati</taxon>
        <taxon>Actinomycetota</taxon>
        <taxon>Actinomycetes</taxon>
        <taxon>Kitasatosporales</taxon>
        <taxon>Streptomycetaceae</taxon>
        <taxon>Actinacidiphila</taxon>
    </lineage>
</organism>
<sequence>MDLDPRGAIAQRIPLIARFRPACLPLPERIQSLVELARSAADRVDQGSASAVFNQAALLASDLDLPDLANRWCHQHAAAYLHACPLPGMSAIRALEPIVNLARLHIRAGRANDGHTHLLSLYNAVCSGTACDFGTITVPAQLTRTEEDHNEVRAWLWRVLLADGTRALTATGRWDEALTHVQAHRGVGSRMLDGRQVAVIAALTQRDTAQAARLIVETAPGEPWEQQITLCLNVLRKRTDGKAKEADLEDLANSYTEDGPSGHGMTVFDIRHGLTILDLIENAENPHARRLAEDLYRRTMHALDGYAAREITSDPLFTTAATSPQIDSCHALIQRCGLNTRNLNQPDHALVSRALTSSSNVIHRSLAP</sequence>
<accession>A0A239LSV4</accession>
<evidence type="ECO:0000313" key="1">
    <source>
        <dbReference type="EMBL" id="SNT33521.1"/>
    </source>
</evidence>
<proteinExistence type="predicted"/>
<dbReference type="AlphaFoldDB" id="A0A239LSV4"/>
<protein>
    <submittedName>
        <fullName evidence="1">Uncharacterized protein</fullName>
    </submittedName>
</protein>
<dbReference type="EMBL" id="FZOF01000021">
    <property type="protein sequence ID" value="SNT33521.1"/>
    <property type="molecule type" value="Genomic_DNA"/>
</dbReference>
<evidence type="ECO:0000313" key="2">
    <source>
        <dbReference type="Proteomes" id="UP000198280"/>
    </source>
</evidence>
<dbReference type="Proteomes" id="UP000198280">
    <property type="component" value="Unassembled WGS sequence"/>
</dbReference>
<gene>
    <name evidence="1" type="ORF">SAMN05216252_12150</name>
</gene>
<reference evidence="1 2" key="1">
    <citation type="submission" date="2017-06" db="EMBL/GenBank/DDBJ databases">
        <authorList>
            <person name="Kim H.J."/>
            <person name="Triplett B.A."/>
        </authorList>
    </citation>
    <scope>NUCLEOTIDE SEQUENCE [LARGE SCALE GENOMIC DNA]</scope>
    <source>
        <strain evidence="1 2">CGMCC 4.1858</strain>
    </source>
</reference>
<name>A0A239LSV4_9ACTN</name>